<comment type="caution">
    <text evidence="1">The sequence shown here is derived from an EMBL/GenBank/DDBJ whole genome shotgun (WGS) entry which is preliminary data.</text>
</comment>
<evidence type="ECO:0008006" key="3">
    <source>
        <dbReference type="Google" id="ProtNLM"/>
    </source>
</evidence>
<protein>
    <recommendedName>
        <fullName evidence="3">DUF3347 domain-containing protein</fullName>
    </recommendedName>
</protein>
<accession>A0ABT8RKT5</accession>
<dbReference type="EMBL" id="JAUKPO010000096">
    <property type="protein sequence ID" value="MDO1451810.1"/>
    <property type="molecule type" value="Genomic_DNA"/>
</dbReference>
<evidence type="ECO:0000313" key="1">
    <source>
        <dbReference type="EMBL" id="MDO1451810.1"/>
    </source>
</evidence>
<evidence type="ECO:0000313" key="2">
    <source>
        <dbReference type="Proteomes" id="UP001168528"/>
    </source>
</evidence>
<name>A0ABT8RKT5_9BACT</name>
<reference evidence="1" key="1">
    <citation type="submission" date="2023-07" db="EMBL/GenBank/DDBJ databases">
        <title>The genome sequence of Rhodocytophaga aerolata KACC 12507.</title>
        <authorList>
            <person name="Zhang X."/>
        </authorList>
    </citation>
    <scope>NUCLEOTIDE SEQUENCE</scope>
    <source>
        <strain evidence="1">KACC 12507</strain>
    </source>
</reference>
<gene>
    <name evidence="1" type="ORF">Q0590_36385</name>
</gene>
<proteinExistence type="predicted"/>
<dbReference type="RefSeq" id="WP_302042606.1">
    <property type="nucleotide sequence ID" value="NZ_JAUKPO010000096.1"/>
</dbReference>
<keyword evidence="2" id="KW-1185">Reference proteome</keyword>
<sequence>MKQLIILLFLLGLNPFMAYSQERITGLLFLFEDTQAIGHNLFLPCLLDTTHSLQQNIQALKADTLKKVSFLSDTIYSQLVAQATLITNQAANKESLKVVAIETQYGRWVMESRGIADRAYVPYPIKCYDSILSHGYNERRNWTLMYVKKLYLKE</sequence>
<dbReference type="Proteomes" id="UP001168528">
    <property type="component" value="Unassembled WGS sequence"/>
</dbReference>
<organism evidence="1 2">
    <name type="scientific">Rhodocytophaga aerolata</name>
    <dbReference type="NCBI Taxonomy" id="455078"/>
    <lineage>
        <taxon>Bacteria</taxon>
        <taxon>Pseudomonadati</taxon>
        <taxon>Bacteroidota</taxon>
        <taxon>Cytophagia</taxon>
        <taxon>Cytophagales</taxon>
        <taxon>Rhodocytophagaceae</taxon>
        <taxon>Rhodocytophaga</taxon>
    </lineage>
</organism>